<evidence type="ECO:0000313" key="2">
    <source>
        <dbReference type="EMBL" id="TFK34782.1"/>
    </source>
</evidence>
<proteinExistence type="predicted"/>
<organism evidence="2 3">
    <name type="scientific">Crucibulum laeve</name>
    <dbReference type="NCBI Taxonomy" id="68775"/>
    <lineage>
        <taxon>Eukaryota</taxon>
        <taxon>Fungi</taxon>
        <taxon>Dikarya</taxon>
        <taxon>Basidiomycota</taxon>
        <taxon>Agaricomycotina</taxon>
        <taxon>Agaricomycetes</taxon>
        <taxon>Agaricomycetidae</taxon>
        <taxon>Agaricales</taxon>
        <taxon>Agaricineae</taxon>
        <taxon>Nidulariaceae</taxon>
        <taxon>Crucibulum</taxon>
    </lineage>
</organism>
<gene>
    <name evidence="2" type="ORF">BDQ12DRAFT_738011</name>
</gene>
<feature type="region of interest" description="Disordered" evidence="1">
    <location>
        <begin position="7"/>
        <end position="43"/>
    </location>
</feature>
<dbReference type="EMBL" id="ML213628">
    <property type="protein sequence ID" value="TFK34782.1"/>
    <property type="molecule type" value="Genomic_DNA"/>
</dbReference>
<reference evidence="2 3" key="1">
    <citation type="journal article" date="2019" name="Nat. Ecol. Evol.">
        <title>Megaphylogeny resolves global patterns of mushroom evolution.</title>
        <authorList>
            <person name="Varga T."/>
            <person name="Krizsan K."/>
            <person name="Foldi C."/>
            <person name="Dima B."/>
            <person name="Sanchez-Garcia M."/>
            <person name="Sanchez-Ramirez S."/>
            <person name="Szollosi G.J."/>
            <person name="Szarkandi J.G."/>
            <person name="Papp V."/>
            <person name="Albert L."/>
            <person name="Andreopoulos W."/>
            <person name="Angelini C."/>
            <person name="Antonin V."/>
            <person name="Barry K.W."/>
            <person name="Bougher N.L."/>
            <person name="Buchanan P."/>
            <person name="Buyck B."/>
            <person name="Bense V."/>
            <person name="Catcheside P."/>
            <person name="Chovatia M."/>
            <person name="Cooper J."/>
            <person name="Damon W."/>
            <person name="Desjardin D."/>
            <person name="Finy P."/>
            <person name="Geml J."/>
            <person name="Haridas S."/>
            <person name="Hughes K."/>
            <person name="Justo A."/>
            <person name="Karasinski D."/>
            <person name="Kautmanova I."/>
            <person name="Kiss B."/>
            <person name="Kocsube S."/>
            <person name="Kotiranta H."/>
            <person name="LaButti K.M."/>
            <person name="Lechner B.E."/>
            <person name="Liimatainen K."/>
            <person name="Lipzen A."/>
            <person name="Lukacs Z."/>
            <person name="Mihaltcheva S."/>
            <person name="Morgado L.N."/>
            <person name="Niskanen T."/>
            <person name="Noordeloos M.E."/>
            <person name="Ohm R.A."/>
            <person name="Ortiz-Santana B."/>
            <person name="Ovrebo C."/>
            <person name="Racz N."/>
            <person name="Riley R."/>
            <person name="Savchenko A."/>
            <person name="Shiryaev A."/>
            <person name="Soop K."/>
            <person name="Spirin V."/>
            <person name="Szebenyi C."/>
            <person name="Tomsovsky M."/>
            <person name="Tulloss R.E."/>
            <person name="Uehling J."/>
            <person name="Grigoriev I.V."/>
            <person name="Vagvolgyi C."/>
            <person name="Papp T."/>
            <person name="Martin F.M."/>
            <person name="Miettinen O."/>
            <person name="Hibbett D.S."/>
            <person name="Nagy L.G."/>
        </authorList>
    </citation>
    <scope>NUCLEOTIDE SEQUENCE [LARGE SCALE GENOMIC DNA]</scope>
    <source>
        <strain evidence="2 3">CBS 166.37</strain>
    </source>
</reference>
<feature type="compositionally biased region" description="Polar residues" evidence="1">
    <location>
        <begin position="13"/>
        <end position="24"/>
    </location>
</feature>
<protein>
    <submittedName>
        <fullName evidence="2">Uncharacterized protein</fullName>
    </submittedName>
</protein>
<evidence type="ECO:0000256" key="1">
    <source>
        <dbReference type="SAM" id="MobiDB-lite"/>
    </source>
</evidence>
<keyword evidence="3" id="KW-1185">Reference proteome</keyword>
<dbReference type="OrthoDB" id="2990015at2759"/>
<name>A0A5C3LPU7_9AGAR</name>
<dbReference type="AlphaFoldDB" id="A0A5C3LPU7"/>
<sequence>MFIYNCRADTTPKKSQSQSLSIRDTTPKKAQPHPSESIPSAPGIFNHSRSAGHIVPFQVLAFPVELETMCNWVDLHMDLKPGATDDSKRDWFMRAMRRRLPPACRQFCAVEFDDGLEICIIVATNKNEKELKQAQDVKKIEYVRRMLGLGYPPEWYQPEVM</sequence>
<dbReference type="Proteomes" id="UP000308652">
    <property type="component" value="Unassembled WGS sequence"/>
</dbReference>
<accession>A0A5C3LPU7</accession>
<evidence type="ECO:0000313" key="3">
    <source>
        <dbReference type="Proteomes" id="UP000308652"/>
    </source>
</evidence>